<evidence type="ECO:0000256" key="2">
    <source>
        <dbReference type="RuleBase" id="RU003749"/>
    </source>
</evidence>
<name>Q310Y0_OLEA2</name>
<dbReference type="eggNOG" id="COG1366">
    <property type="taxonomic scope" value="Bacteria"/>
</dbReference>
<dbReference type="InterPro" id="IPR003658">
    <property type="entry name" value="Anti-sigma_ant"/>
</dbReference>
<protein>
    <recommendedName>
        <fullName evidence="2">Anti-sigma factor antagonist</fullName>
    </recommendedName>
</protein>
<dbReference type="PANTHER" id="PTHR33495">
    <property type="entry name" value="ANTI-SIGMA FACTOR ANTAGONIST TM_1081-RELATED-RELATED"/>
    <property type="match status" value="1"/>
</dbReference>
<dbReference type="InterPro" id="IPR002645">
    <property type="entry name" value="STAS_dom"/>
</dbReference>
<dbReference type="CDD" id="cd07043">
    <property type="entry name" value="STAS_anti-anti-sigma_factors"/>
    <property type="match status" value="1"/>
</dbReference>
<proteinExistence type="inferred from homology"/>
<dbReference type="EMBL" id="CP000112">
    <property type="protein sequence ID" value="ABB38516.1"/>
    <property type="molecule type" value="Genomic_DNA"/>
</dbReference>
<sequence length="114" mass="12308">MGGLSVEQQGDILHLGVDGELTQQVVPAIRKQCDKLLEIGVFTHLVVDLSGVPFIDSSGIGLLVSINSRLKGGGKHMLLYRPSDQAVKTLDLVQLLDFFTIIHTEDELLTVVGS</sequence>
<dbReference type="KEGG" id="dde:Dde_1719"/>
<organism evidence="4 5">
    <name type="scientific">Oleidesulfovibrio alaskensis (strain ATCC BAA-1058 / DSM 17464 / G20)</name>
    <name type="common">Desulfovibrio alaskensis</name>
    <dbReference type="NCBI Taxonomy" id="207559"/>
    <lineage>
        <taxon>Bacteria</taxon>
        <taxon>Pseudomonadati</taxon>
        <taxon>Thermodesulfobacteriota</taxon>
        <taxon>Desulfovibrionia</taxon>
        <taxon>Desulfovibrionales</taxon>
        <taxon>Desulfovibrionaceae</taxon>
        <taxon>Oleidesulfovibrio</taxon>
    </lineage>
</organism>
<dbReference type="GO" id="GO:0043856">
    <property type="term" value="F:anti-sigma factor antagonist activity"/>
    <property type="evidence" value="ECO:0007669"/>
    <property type="project" value="InterPro"/>
</dbReference>
<dbReference type="NCBIfam" id="TIGR00377">
    <property type="entry name" value="ant_ant_sig"/>
    <property type="match status" value="1"/>
</dbReference>
<gene>
    <name evidence="4" type="ordered locus">Dde_1719</name>
</gene>
<dbReference type="Pfam" id="PF01740">
    <property type="entry name" value="STAS"/>
    <property type="match status" value="1"/>
</dbReference>
<dbReference type="InterPro" id="IPR036513">
    <property type="entry name" value="STAS_dom_sf"/>
</dbReference>
<reference evidence="4 5" key="1">
    <citation type="journal article" date="2011" name="J. Bacteriol.">
        <title>Complete genome sequence and updated annotation of Desulfovibrio alaskensis G20.</title>
        <authorList>
            <person name="Hauser L.J."/>
            <person name="Land M.L."/>
            <person name="Brown S.D."/>
            <person name="Larimer F."/>
            <person name="Keller K.L."/>
            <person name="Rapp-Giles B.J."/>
            <person name="Price M.N."/>
            <person name="Lin M."/>
            <person name="Bruce D.C."/>
            <person name="Detter J.C."/>
            <person name="Tapia R."/>
            <person name="Han C.S."/>
            <person name="Goodwin L.A."/>
            <person name="Cheng J.F."/>
            <person name="Pitluck S."/>
            <person name="Copeland A."/>
            <person name="Lucas S."/>
            <person name="Nolan M."/>
            <person name="Lapidus A.L."/>
            <person name="Palumbo A.V."/>
            <person name="Wall J.D."/>
        </authorList>
    </citation>
    <scope>NUCLEOTIDE SEQUENCE [LARGE SCALE GENOMIC DNA]</scope>
    <source>
        <strain evidence="5">ATCC BAA 1058 / DSM 17464 / G20</strain>
    </source>
</reference>
<evidence type="ECO:0000256" key="1">
    <source>
        <dbReference type="ARBA" id="ARBA00009013"/>
    </source>
</evidence>
<dbReference type="AlphaFoldDB" id="Q310Y0"/>
<evidence type="ECO:0000313" key="4">
    <source>
        <dbReference type="EMBL" id="ABB38516.1"/>
    </source>
</evidence>
<dbReference type="HOGENOM" id="CLU_115403_7_1_7"/>
<dbReference type="RefSeq" id="WP_011367660.1">
    <property type="nucleotide sequence ID" value="NC_007519.1"/>
</dbReference>
<comment type="similarity">
    <text evidence="1 2">Belongs to the anti-sigma-factor antagonist family.</text>
</comment>
<evidence type="ECO:0000313" key="5">
    <source>
        <dbReference type="Proteomes" id="UP000002710"/>
    </source>
</evidence>
<feature type="domain" description="STAS" evidence="3">
    <location>
        <begin position="2"/>
        <end position="112"/>
    </location>
</feature>
<dbReference type="PROSITE" id="PS50801">
    <property type="entry name" value="STAS"/>
    <property type="match status" value="1"/>
</dbReference>
<keyword evidence="5" id="KW-1185">Reference proteome</keyword>
<dbReference type="Proteomes" id="UP000002710">
    <property type="component" value="Chromosome"/>
</dbReference>
<accession>Q310Y0</accession>
<dbReference type="Gene3D" id="3.30.750.24">
    <property type="entry name" value="STAS domain"/>
    <property type="match status" value="1"/>
</dbReference>
<evidence type="ECO:0000259" key="3">
    <source>
        <dbReference type="PROSITE" id="PS50801"/>
    </source>
</evidence>
<dbReference type="SUPFAM" id="SSF52091">
    <property type="entry name" value="SpoIIaa-like"/>
    <property type="match status" value="1"/>
</dbReference>
<dbReference type="STRING" id="207559.Dde_1719"/>